<proteinExistence type="predicted"/>
<evidence type="ECO:0000313" key="2">
    <source>
        <dbReference type="EMBL" id="CAE7275756.1"/>
    </source>
</evidence>
<feature type="compositionally biased region" description="Basic and acidic residues" evidence="1">
    <location>
        <begin position="269"/>
        <end position="279"/>
    </location>
</feature>
<feature type="region of interest" description="Disordered" evidence="1">
    <location>
        <begin position="1"/>
        <end position="33"/>
    </location>
</feature>
<accession>A0A812MP40</accession>
<dbReference type="OrthoDB" id="416561at2759"/>
<sequence>MYLESCSSSVAAADKQRAPWSADESRGIPPSPWHEAMVRMNSRPWCLQELASEALDLGTQINLNELYGDPDTLRKKVEAYSSCHVVEHRDMKKPGDEDCQYVMVFEDTTAPINELAANCVPATICKEDVVGMTKGKIATYGVVLQILQQNLGSLVWIGEGTHEECYNRMTEVNEGDLDKVFKIHNIDFLGMHFKEKRMEIDGMKKLDAFKSLGECKDKEDGTPNAYLYIHKNLLWSKDKEAVDIDAFTTYKDTKHMKELEKELFEQAEETLEKAKSEHKGKQKQKTHKARRMSEEVVV</sequence>
<evidence type="ECO:0000256" key="1">
    <source>
        <dbReference type="SAM" id="MobiDB-lite"/>
    </source>
</evidence>
<dbReference type="Proteomes" id="UP000604046">
    <property type="component" value="Unassembled WGS sequence"/>
</dbReference>
<comment type="caution">
    <text evidence="2">The sequence shown here is derived from an EMBL/GenBank/DDBJ whole genome shotgun (WGS) entry which is preliminary data.</text>
</comment>
<dbReference type="AlphaFoldDB" id="A0A812MP40"/>
<feature type="region of interest" description="Disordered" evidence="1">
    <location>
        <begin position="269"/>
        <end position="298"/>
    </location>
</feature>
<protein>
    <submittedName>
        <fullName evidence="2">Uncharacterized protein</fullName>
    </submittedName>
</protein>
<dbReference type="EMBL" id="CAJNDS010001746">
    <property type="protein sequence ID" value="CAE7275756.1"/>
    <property type="molecule type" value="Genomic_DNA"/>
</dbReference>
<feature type="compositionally biased region" description="Polar residues" evidence="1">
    <location>
        <begin position="1"/>
        <end position="10"/>
    </location>
</feature>
<name>A0A812MP40_9DINO</name>
<keyword evidence="3" id="KW-1185">Reference proteome</keyword>
<gene>
    <name evidence="2" type="ORF">SNAT2548_LOCUS14625</name>
</gene>
<evidence type="ECO:0000313" key="3">
    <source>
        <dbReference type="Proteomes" id="UP000604046"/>
    </source>
</evidence>
<organism evidence="2 3">
    <name type="scientific">Symbiodinium natans</name>
    <dbReference type="NCBI Taxonomy" id="878477"/>
    <lineage>
        <taxon>Eukaryota</taxon>
        <taxon>Sar</taxon>
        <taxon>Alveolata</taxon>
        <taxon>Dinophyceae</taxon>
        <taxon>Suessiales</taxon>
        <taxon>Symbiodiniaceae</taxon>
        <taxon>Symbiodinium</taxon>
    </lineage>
</organism>
<reference evidence="2" key="1">
    <citation type="submission" date="2021-02" db="EMBL/GenBank/DDBJ databases">
        <authorList>
            <person name="Dougan E. K."/>
            <person name="Rhodes N."/>
            <person name="Thang M."/>
            <person name="Chan C."/>
        </authorList>
    </citation>
    <scope>NUCLEOTIDE SEQUENCE</scope>
</reference>
<feature type="compositionally biased region" description="Basic residues" evidence="1">
    <location>
        <begin position="280"/>
        <end position="290"/>
    </location>
</feature>